<keyword evidence="7" id="KW-0547">Nucleotide-binding</keyword>
<feature type="region of interest" description="Disordered" evidence="9">
    <location>
        <begin position="1"/>
        <end position="136"/>
    </location>
</feature>
<keyword evidence="1 7" id="KW-0806">Transcription termination</keyword>
<evidence type="ECO:0000256" key="3">
    <source>
        <dbReference type="ARBA" id="ARBA00022806"/>
    </source>
</evidence>
<feature type="compositionally biased region" description="Basic residues" evidence="9">
    <location>
        <begin position="86"/>
        <end position="98"/>
    </location>
</feature>
<dbReference type="SMART" id="SM00357">
    <property type="entry name" value="CSP"/>
    <property type="match status" value="1"/>
</dbReference>
<feature type="binding site" evidence="7">
    <location>
        <begin position="251"/>
        <end position="256"/>
    </location>
    <ligand>
        <name>ATP</name>
        <dbReference type="ChEBI" id="CHEBI:30616"/>
    </ligand>
</feature>
<dbReference type="Pfam" id="PF00006">
    <property type="entry name" value="ATP-synt_ab"/>
    <property type="match status" value="1"/>
</dbReference>
<comment type="caution">
    <text evidence="11">The sequence shown here is derived from an EMBL/GenBank/DDBJ whole genome shotgun (WGS) entry which is preliminary data.</text>
</comment>
<evidence type="ECO:0000256" key="4">
    <source>
        <dbReference type="ARBA" id="ARBA00022884"/>
    </source>
</evidence>
<dbReference type="Gene3D" id="3.40.50.300">
    <property type="entry name" value="P-loop containing nucleotide triphosphate hydrolases"/>
    <property type="match status" value="1"/>
</dbReference>
<protein>
    <recommendedName>
        <fullName evidence="7">Transcription termination factor Rho</fullName>
        <ecNumber evidence="7">3.6.4.-</ecNumber>
    </recommendedName>
    <alternativeName>
        <fullName evidence="7">ATP-dependent helicase Rho</fullName>
    </alternativeName>
</protein>
<dbReference type="EMBL" id="JBHUIT010000034">
    <property type="protein sequence ID" value="MFD2258052.1"/>
    <property type="molecule type" value="Genomic_DNA"/>
</dbReference>
<feature type="compositionally biased region" description="Low complexity" evidence="9">
    <location>
        <begin position="1"/>
        <end position="11"/>
    </location>
</feature>
<dbReference type="HAMAP" id="MF_01884">
    <property type="entry name" value="Rho"/>
    <property type="match status" value="1"/>
</dbReference>
<feature type="domain" description="Rho RNA-BD" evidence="10">
    <location>
        <begin position="136"/>
        <end position="208"/>
    </location>
</feature>
<feature type="compositionally biased region" description="Basic and acidic residues" evidence="9">
    <location>
        <begin position="111"/>
        <end position="128"/>
    </location>
</feature>
<evidence type="ECO:0000256" key="7">
    <source>
        <dbReference type="HAMAP-Rule" id="MF_01884"/>
    </source>
</evidence>
<dbReference type="NCBIfam" id="NF006886">
    <property type="entry name" value="PRK09376.1"/>
    <property type="match status" value="1"/>
</dbReference>
<dbReference type="InterPro" id="IPR027417">
    <property type="entry name" value="P-loop_NTPase"/>
</dbReference>
<dbReference type="PROSITE" id="PS51856">
    <property type="entry name" value="RHO_RNA_BD"/>
    <property type="match status" value="1"/>
</dbReference>
<keyword evidence="4 7" id="KW-0694">RNA-binding</keyword>
<comment type="caution">
    <text evidence="7">Lacks conserved residue(s) required for the propagation of feature annotation.</text>
</comment>
<organism evidence="11 12">
    <name type="scientific">Luteolibacter algae</name>
    <dbReference type="NCBI Taxonomy" id="454151"/>
    <lineage>
        <taxon>Bacteria</taxon>
        <taxon>Pseudomonadati</taxon>
        <taxon>Verrucomicrobiota</taxon>
        <taxon>Verrucomicrobiia</taxon>
        <taxon>Verrucomicrobiales</taxon>
        <taxon>Verrucomicrobiaceae</taxon>
        <taxon>Luteolibacter</taxon>
    </lineage>
</organism>
<dbReference type="InterPro" id="IPR011113">
    <property type="entry name" value="Rho_RNA-bd"/>
</dbReference>
<proteinExistence type="inferred from homology"/>
<dbReference type="PANTHER" id="PTHR46425:SF1">
    <property type="entry name" value="TRANSCRIPTION TERMINATION FACTOR RHO"/>
    <property type="match status" value="1"/>
</dbReference>
<accession>A0ABW5DAE9</accession>
<evidence type="ECO:0000313" key="11">
    <source>
        <dbReference type="EMBL" id="MFD2258052.1"/>
    </source>
</evidence>
<dbReference type="PANTHER" id="PTHR46425">
    <property type="entry name" value="TRANSCRIPTION TERMINATION FACTOR RHO"/>
    <property type="match status" value="1"/>
</dbReference>
<keyword evidence="12" id="KW-1185">Reference proteome</keyword>
<dbReference type="RefSeq" id="WP_386821495.1">
    <property type="nucleotide sequence ID" value="NZ_JBHUIT010000034.1"/>
</dbReference>
<dbReference type="SUPFAM" id="SSF50249">
    <property type="entry name" value="Nucleic acid-binding proteins"/>
    <property type="match status" value="1"/>
</dbReference>
<comment type="subunit">
    <text evidence="7">Homohexamer. The homohexamer assembles into an open ring structure.</text>
</comment>
<keyword evidence="3 7" id="KW-0347">Helicase</keyword>
<feature type="compositionally biased region" description="Pro residues" evidence="9">
    <location>
        <begin position="12"/>
        <end position="37"/>
    </location>
</feature>
<keyword evidence="7" id="KW-0067">ATP-binding</keyword>
<evidence type="ECO:0000256" key="8">
    <source>
        <dbReference type="PROSITE-ProRule" id="PRU01203"/>
    </source>
</evidence>
<dbReference type="SUPFAM" id="SSF52540">
    <property type="entry name" value="P-loop containing nucleoside triphosphate hydrolases"/>
    <property type="match status" value="1"/>
</dbReference>
<keyword evidence="6 7" id="KW-0804">Transcription</keyword>
<evidence type="ECO:0000256" key="5">
    <source>
        <dbReference type="ARBA" id="ARBA00023015"/>
    </source>
</evidence>
<evidence type="ECO:0000259" key="10">
    <source>
        <dbReference type="PROSITE" id="PS51856"/>
    </source>
</evidence>
<evidence type="ECO:0000313" key="12">
    <source>
        <dbReference type="Proteomes" id="UP001597375"/>
    </source>
</evidence>
<evidence type="ECO:0000256" key="9">
    <source>
        <dbReference type="SAM" id="MobiDB-lite"/>
    </source>
</evidence>
<dbReference type="GO" id="GO:0016787">
    <property type="term" value="F:hydrolase activity"/>
    <property type="evidence" value="ECO:0007669"/>
    <property type="project" value="UniProtKB-KW"/>
</dbReference>
<dbReference type="InterPro" id="IPR003593">
    <property type="entry name" value="AAA+_ATPase"/>
</dbReference>
<dbReference type="Pfam" id="PF07497">
    <property type="entry name" value="Rho_RNA_bind"/>
    <property type="match status" value="1"/>
</dbReference>
<dbReference type="SMART" id="SM00382">
    <property type="entry name" value="AAA"/>
    <property type="match status" value="1"/>
</dbReference>
<dbReference type="EC" id="3.6.4.-" evidence="7"/>
<reference evidence="12" key="1">
    <citation type="journal article" date="2019" name="Int. J. Syst. Evol. Microbiol.">
        <title>The Global Catalogue of Microorganisms (GCM) 10K type strain sequencing project: providing services to taxonomists for standard genome sequencing and annotation.</title>
        <authorList>
            <consortium name="The Broad Institute Genomics Platform"/>
            <consortium name="The Broad Institute Genome Sequencing Center for Infectious Disease"/>
            <person name="Wu L."/>
            <person name="Ma J."/>
        </authorList>
    </citation>
    <scope>NUCLEOTIDE SEQUENCE [LARGE SCALE GENOMIC DNA]</scope>
    <source>
        <strain evidence="12">CGMCC 4.7106</strain>
    </source>
</reference>
<dbReference type="InterPro" id="IPR011129">
    <property type="entry name" value="CSD"/>
</dbReference>
<dbReference type="Proteomes" id="UP001597375">
    <property type="component" value="Unassembled WGS sequence"/>
</dbReference>
<dbReference type="InterPro" id="IPR012340">
    <property type="entry name" value="NA-bd_OB-fold"/>
</dbReference>
<feature type="binding site" evidence="7">
    <location>
        <position position="295"/>
    </location>
    <ligand>
        <name>ATP</name>
        <dbReference type="ChEBI" id="CHEBI:30616"/>
    </ligand>
</feature>
<feature type="compositionally biased region" description="Polar residues" evidence="9">
    <location>
        <begin position="67"/>
        <end position="79"/>
    </location>
</feature>
<comment type="similarity">
    <text evidence="7 8">Belongs to the Rho family.</text>
</comment>
<sequence>MPAPTAQAPQPASIPAPAPLQAPKPIELSPPPAPAAPAPQAREARQDELRQQNPPRIGRVPGGGPVNQQENRAQGSPEGQEQRESRSKKRREKRKRRRDNFSDNNQNQDARNNRRESPRPERQQEDRSPTVLTGEKIEADGIIEMTPKGFGFLRLADSNFEQAKEDIFISPELIRRHSLRHGQWLHGFHQSSNRGPQLVEISQVNGMLPDEAAILPHFDELKAVNPNKRISFETTPDRYTTRVVDIVAPVGRGQRGLIVSPPRSGKTTLLLHMAEAIREKYDEQIHLMILLVDERPEEVTEFRRALPGAEIYASSNDEQARNHCRIAELAIERAKRLVEAGKDVFLLMDSITRLARAYNGNMGMGKGNKGRGRATGSGGITIGALEVPRRLFAAARNTREAGSLTILATALIQTNSRADEAIFMEFKGTGNMELVLDRKIAESYIYPAVDIFKSGTRREELLLPEHTLHKIHLIRRGLSGHRPYEAMERLLYFIKKFPNNPQMLLEIKG</sequence>
<dbReference type="Gene3D" id="2.40.50.140">
    <property type="entry name" value="Nucleic acid-binding proteins"/>
    <property type="match status" value="1"/>
</dbReference>
<evidence type="ECO:0000256" key="1">
    <source>
        <dbReference type="ARBA" id="ARBA00022472"/>
    </source>
</evidence>
<dbReference type="InterPro" id="IPR004665">
    <property type="entry name" value="Term_rho"/>
</dbReference>
<name>A0ABW5DAE9_9BACT</name>
<feature type="binding site" evidence="7">
    <location>
        <begin position="263"/>
        <end position="268"/>
    </location>
    <ligand>
        <name>ATP</name>
        <dbReference type="ChEBI" id="CHEBI:30616"/>
    </ligand>
</feature>
<comment type="function">
    <text evidence="7">Facilitates transcription termination by a mechanism that involves Rho binding to the nascent RNA, activation of Rho's RNA-dependent ATPase activity, and release of the mRNA from the DNA template.</text>
</comment>
<evidence type="ECO:0000256" key="6">
    <source>
        <dbReference type="ARBA" id="ARBA00023163"/>
    </source>
</evidence>
<keyword evidence="5 7" id="KW-0805">Transcription regulation</keyword>
<keyword evidence="2 7" id="KW-0378">Hydrolase</keyword>
<dbReference type="InterPro" id="IPR000194">
    <property type="entry name" value="ATPase_F1/V1/A1_a/bsu_nucl-bd"/>
</dbReference>
<evidence type="ECO:0000256" key="2">
    <source>
        <dbReference type="ARBA" id="ARBA00022801"/>
    </source>
</evidence>
<gene>
    <name evidence="7 11" type="primary">rho</name>
    <name evidence="11" type="ORF">ACFSSA_15330</name>
</gene>